<evidence type="ECO:0000256" key="2">
    <source>
        <dbReference type="ARBA" id="ARBA00004752"/>
    </source>
</evidence>
<keyword evidence="7 8" id="KW-0961">Cell wall biogenesis/degradation</keyword>
<dbReference type="KEGG" id="csee:C10C_0874"/>
<keyword evidence="12" id="KW-1185">Reference proteome</keyword>
<evidence type="ECO:0000259" key="9">
    <source>
        <dbReference type="Pfam" id="PF02875"/>
    </source>
</evidence>
<evidence type="ECO:0000256" key="1">
    <source>
        <dbReference type="ARBA" id="ARBA00004496"/>
    </source>
</evidence>
<accession>A0A2R8FCC6</accession>
<comment type="function">
    <text evidence="7 8">Cell wall formation. Catalyzes the addition of glutamate to the nucleotide precursor UDP-N-acetylmuramoyl-L-alanine (UMA).</text>
</comment>
<keyword evidence="5 7" id="KW-0547">Nucleotide-binding</keyword>
<feature type="domain" description="Mur ligase central" evidence="10">
    <location>
        <begin position="106"/>
        <end position="205"/>
    </location>
</feature>
<keyword evidence="7 8" id="KW-0573">Peptidoglycan synthesis</keyword>
<evidence type="ECO:0000313" key="11">
    <source>
        <dbReference type="EMBL" id="SPN74011.1"/>
    </source>
</evidence>
<dbReference type="RefSeq" id="WP_108896947.1">
    <property type="nucleotide sequence ID" value="NZ_LT993738.1"/>
</dbReference>
<dbReference type="Gene3D" id="3.40.1190.10">
    <property type="entry name" value="Mur-like, catalytic domain"/>
    <property type="match status" value="1"/>
</dbReference>
<dbReference type="EMBL" id="LT993738">
    <property type="protein sequence ID" value="SPN74011.1"/>
    <property type="molecule type" value="Genomic_DNA"/>
</dbReference>
<dbReference type="NCBIfam" id="TIGR01087">
    <property type="entry name" value="murD"/>
    <property type="match status" value="1"/>
</dbReference>
<dbReference type="Gene3D" id="3.90.190.20">
    <property type="entry name" value="Mur ligase, C-terminal domain"/>
    <property type="match status" value="1"/>
</dbReference>
<comment type="catalytic activity">
    <reaction evidence="7 8">
        <text>UDP-N-acetyl-alpha-D-muramoyl-L-alanine + D-glutamate + ATP = UDP-N-acetyl-alpha-D-muramoyl-L-alanyl-D-glutamate + ADP + phosphate + H(+)</text>
        <dbReference type="Rhea" id="RHEA:16429"/>
        <dbReference type="ChEBI" id="CHEBI:15378"/>
        <dbReference type="ChEBI" id="CHEBI:29986"/>
        <dbReference type="ChEBI" id="CHEBI:30616"/>
        <dbReference type="ChEBI" id="CHEBI:43474"/>
        <dbReference type="ChEBI" id="CHEBI:83898"/>
        <dbReference type="ChEBI" id="CHEBI:83900"/>
        <dbReference type="ChEBI" id="CHEBI:456216"/>
        <dbReference type="EC" id="6.3.2.9"/>
    </reaction>
</comment>
<evidence type="ECO:0000259" key="10">
    <source>
        <dbReference type="Pfam" id="PF08245"/>
    </source>
</evidence>
<organism evidence="11 12">
    <name type="scientific">Chlamydia serpentis</name>
    <dbReference type="NCBI Taxonomy" id="1967782"/>
    <lineage>
        <taxon>Bacteria</taxon>
        <taxon>Pseudomonadati</taxon>
        <taxon>Chlamydiota</taxon>
        <taxon>Chlamydiia</taxon>
        <taxon>Chlamydiales</taxon>
        <taxon>Chlamydiaceae</taxon>
        <taxon>Chlamydia/Chlamydophila group</taxon>
        <taxon>Chlamydia</taxon>
    </lineage>
</organism>
<evidence type="ECO:0000256" key="7">
    <source>
        <dbReference type="HAMAP-Rule" id="MF_00639"/>
    </source>
</evidence>
<dbReference type="GO" id="GO:0008764">
    <property type="term" value="F:UDP-N-acetylmuramoylalanine-D-glutamate ligase activity"/>
    <property type="evidence" value="ECO:0007669"/>
    <property type="project" value="UniProtKB-UniRule"/>
</dbReference>
<dbReference type="Proteomes" id="UP000244926">
    <property type="component" value="Chromosome I"/>
</dbReference>
<evidence type="ECO:0000256" key="6">
    <source>
        <dbReference type="ARBA" id="ARBA00022840"/>
    </source>
</evidence>
<dbReference type="SUPFAM" id="SSF53623">
    <property type="entry name" value="MurD-like peptide ligases, catalytic domain"/>
    <property type="match status" value="1"/>
</dbReference>
<dbReference type="PANTHER" id="PTHR43692">
    <property type="entry name" value="UDP-N-ACETYLMURAMOYLALANINE--D-GLUTAMATE LIGASE"/>
    <property type="match status" value="1"/>
</dbReference>
<keyword evidence="7 8" id="KW-0133">Cell shape</keyword>
<evidence type="ECO:0000256" key="5">
    <source>
        <dbReference type="ARBA" id="ARBA00022741"/>
    </source>
</evidence>
<keyword evidence="7 8" id="KW-0131">Cell cycle</keyword>
<name>A0A2R8FCC6_9CHLA</name>
<dbReference type="PANTHER" id="PTHR43692:SF1">
    <property type="entry name" value="UDP-N-ACETYLMURAMOYLALANINE--D-GLUTAMATE LIGASE"/>
    <property type="match status" value="1"/>
</dbReference>
<dbReference type="HAMAP" id="MF_00639">
    <property type="entry name" value="MurD"/>
    <property type="match status" value="1"/>
</dbReference>
<dbReference type="GO" id="GO:0005524">
    <property type="term" value="F:ATP binding"/>
    <property type="evidence" value="ECO:0007669"/>
    <property type="project" value="UniProtKB-UniRule"/>
</dbReference>
<evidence type="ECO:0000256" key="8">
    <source>
        <dbReference type="RuleBase" id="RU003664"/>
    </source>
</evidence>
<dbReference type="GO" id="GO:0009252">
    <property type="term" value="P:peptidoglycan biosynthetic process"/>
    <property type="evidence" value="ECO:0007669"/>
    <property type="project" value="UniProtKB-UniRule"/>
</dbReference>
<dbReference type="InterPro" id="IPR005762">
    <property type="entry name" value="MurD"/>
</dbReference>
<dbReference type="GO" id="GO:0008360">
    <property type="term" value="P:regulation of cell shape"/>
    <property type="evidence" value="ECO:0007669"/>
    <property type="project" value="UniProtKB-KW"/>
</dbReference>
<dbReference type="GO" id="GO:0051301">
    <property type="term" value="P:cell division"/>
    <property type="evidence" value="ECO:0007669"/>
    <property type="project" value="UniProtKB-KW"/>
</dbReference>
<dbReference type="Pfam" id="PF21799">
    <property type="entry name" value="MurD-like_N"/>
    <property type="match status" value="1"/>
</dbReference>
<dbReference type="Pfam" id="PF08245">
    <property type="entry name" value="Mur_ligase_M"/>
    <property type="match status" value="1"/>
</dbReference>
<dbReference type="AlphaFoldDB" id="A0A2R8FCC6"/>
<comment type="pathway">
    <text evidence="2 7 8">Cell wall biogenesis; peptidoglycan biosynthesis.</text>
</comment>
<dbReference type="Pfam" id="PF02875">
    <property type="entry name" value="Mur_ligase_C"/>
    <property type="match status" value="1"/>
</dbReference>
<protein>
    <recommendedName>
        <fullName evidence="7 8">UDP-N-acetylmuramoylalanine--D-glutamate ligase</fullName>
        <ecNumber evidence="7 8">6.3.2.9</ecNumber>
    </recommendedName>
    <alternativeName>
        <fullName evidence="7">D-glutamic acid-adding enzyme</fullName>
    </alternativeName>
    <alternativeName>
        <fullName evidence="7">UDP-N-acetylmuramoyl-L-alanyl-D-glutamate synthetase</fullName>
    </alternativeName>
</protein>
<keyword evidence="7 8" id="KW-0132">Cell division</keyword>
<keyword evidence="6 7" id="KW-0067">ATP-binding</keyword>
<dbReference type="InterPro" id="IPR013221">
    <property type="entry name" value="Mur_ligase_cen"/>
</dbReference>
<gene>
    <name evidence="7 11" type="primary">murD</name>
    <name evidence="11" type="ORF">C10C_0874</name>
</gene>
<dbReference type="Gene3D" id="3.40.50.720">
    <property type="entry name" value="NAD(P)-binding Rossmann-like Domain"/>
    <property type="match status" value="1"/>
</dbReference>
<reference evidence="12" key="1">
    <citation type="submission" date="2017-11" db="EMBL/GenBank/DDBJ databases">
        <authorList>
            <person name="Seth-Smith MB H."/>
        </authorList>
    </citation>
    <scope>NUCLEOTIDE SEQUENCE [LARGE SCALE GENOMIC DNA]</scope>
</reference>
<evidence type="ECO:0000313" key="12">
    <source>
        <dbReference type="Proteomes" id="UP000244926"/>
    </source>
</evidence>
<dbReference type="OrthoDB" id="9809796at2"/>
<comment type="similarity">
    <text evidence="7">Belongs to the MurCDEF family.</text>
</comment>
<dbReference type="GO" id="GO:0071555">
    <property type="term" value="P:cell wall organization"/>
    <property type="evidence" value="ECO:0007669"/>
    <property type="project" value="UniProtKB-KW"/>
</dbReference>
<feature type="domain" description="Mur ligase C-terminal" evidence="9">
    <location>
        <begin position="278"/>
        <end position="388"/>
    </location>
</feature>
<dbReference type="EC" id="6.3.2.9" evidence="7 8"/>
<comment type="subcellular location">
    <subcellularLocation>
        <location evidence="1 7 8">Cytoplasm</location>
    </subcellularLocation>
</comment>
<feature type="binding site" evidence="7">
    <location>
        <begin position="108"/>
        <end position="114"/>
    </location>
    <ligand>
        <name>ATP</name>
        <dbReference type="ChEBI" id="CHEBI:30616"/>
    </ligand>
</feature>
<proteinExistence type="inferred from homology"/>
<evidence type="ECO:0000256" key="3">
    <source>
        <dbReference type="ARBA" id="ARBA00022490"/>
    </source>
</evidence>
<keyword evidence="3 7" id="KW-0963">Cytoplasm</keyword>
<dbReference type="GO" id="GO:0005737">
    <property type="term" value="C:cytoplasm"/>
    <property type="evidence" value="ECO:0007669"/>
    <property type="project" value="UniProtKB-SubCell"/>
</dbReference>
<dbReference type="SUPFAM" id="SSF51984">
    <property type="entry name" value="MurCD N-terminal domain"/>
    <property type="match status" value="1"/>
</dbReference>
<sequence>MYQRILVLGTGITGKSVSKFLYKQGHYVLGADNSLESLTSTEGLHERLFIETDDFPGDIDLVVRSPGIKPYHPWVEQALRFNIPVVTDIQVALKTPEFQQYPSLGITGSNGKTTTTLFLVHLLNTLGIPALAMGNIGLPILNQMIHPGIRVVEISSFQLATQDEDIPTLSGAVLLNFSPNHLDYHGNLDTYLDAKLRIKKCLKQARAFWLGMECSSGNLYQSYSEEIQNILDKGDALKPIYLHDRDNYCAAYALANEVSCIPSKDFLKAVQTFKKPAHRLEYLGEKHCVHYINDSKATTVNAVEKALMAIGKNIIVILGGRNKGGNFVDLTVLLSQTTKHVVAMGECREMIAHALSGTIPLTLAKDLKEAVYIAQTLARDGDTILLSPGCASFDQFQSFEERGAYFKLLIGEMEAVR</sequence>
<dbReference type="UniPathway" id="UPA00219"/>
<dbReference type="InterPro" id="IPR036615">
    <property type="entry name" value="Mur_ligase_C_dom_sf"/>
</dbReference>
<evidence type="ECO:0000256" key="4">
    <source>
        <dbReference type="ARBA" id="ARBA00022598"/>
    </source>
</evidence>
<dbReference type="InterPro" id="IPR036565">
    <property type="entry name" value="Mur-like_cat_sf"/>
</dbReference>
<dbReference type="InterPro" id="IPR004101">
    <property type="entry name" value="Mur_ligase_C"/>
</dbReference>
<keyword evidence="4 7" id="KW-0436">Ligase</keyword>
<dbReference type="SUPFAM" id="SSF53244">
    <property type="entry name" value="MurD-like peptide ligases, peptide-binding domain"/>
    <property type="match status" value="1"/>
</dbReference>